<dbReference type="GO" id="GO:0033014">
    <property type="term" value="P:tetrapyrrole biosynthetic process"/>
    <property type="evidence" value="ECO:0007669"/>
    <property type="project" value="InterPro"/>
</dbReference>
<dbReference type="InterPro" id="IPR036108">
    <property type="entry name" value="4pyrrol_syn_uPrphyn_synt_sf"/>
</dbReference>
<dbReference type="Proteomes" id="UP000503320">
    <property type="component" value="Chromosome"/>
</dbReference>
<sequence length="245" mass="28340">MDILIARPYDDAKQLAELFKSSGLSVEVLSSIKIVHKKINFKIENYTDFIFTSKYAVESLFSQYLPSNFMDKSIYSVGATTAKHLANFNLNAKHPKEYNSKELFKLISKQGLSDRKFAIFSGVDGNEYLEKEISKHTTCQKFETYQRAFESKEALYTKYLKLWGDKQPRFIITTSIDVFKSLNRIFEKIPLPGDSIVTITSTKMLKFVNSQGFHNTLKLEKLSNYCIYVKILQHIEANDYVSREK</sequence>
<dbReference type="AlphaFoldDB" id="A0A6M3HX08"/>
<dbReference type="Pfam" id="PF02602">
    <property type="entry name" value="HEM4"/>
    <property type="match status" value="1"/>
</dbReference>
<protein>
    <submittedName>
        <fullName evidence="2">Uroporphyrinogen-III synthase</fullName>
    </submittedName>
</protein>
<evidence type="ECO:0000313" key="2">
    <source>
        <dbReference type="EMBL" id="QIV94216.1"/>
    </source>
</evidence>
<dbReference type="SUPFAM" id="SSF69618">
    <property type="entry name" value="HemD-like"/>
    <property type="match status" value="1"/>
</dbReference>
<dbReference type="GO" id="GO:0004852">
    <property type="term" value="F:uroporphyrinogen-III synthase activity"/>
    <property type="evidence" value="ECO:0007669"/>
    <property type="project" value="InterPro"/>
</dbReference>
<dbReference type="KEGG" id="afri:E3E15_02130"/>
<keyword evidence="3" id="KW-1185">Reference proteome</keyword>
<proteinExistence type="predicted"/>
<reference evidence="2 3" key="1">
    <citation type="submission" date="2019-03" db="EMBL/GenBank/DDBJ databases">
        <title>Complete Genome Sequence of Allofrancisella frigidaquae Strain SYSU 10HL1970 Isolated from Water-Cooling Systems in China.</title>
        <authorList>
            <person name="Ohrman C."/>
            <person name="Uneklint I."/>
            <person name="Sjodin A."/>
        </authorList>
    </citation>
    <scope>NUCLEOTIDE SEQUENCE [LARGE SCALE GENOMIC DNA]</scope>
    <source>
        <strain evidence="2 3">SYSU 10HL1970</strain>
    </source>
</reference>
<organism evidence="2 3">
    <name type="scientific">Allofrancisella frigidaquae</name>
    <dbReference type="NCBI Taxonomy" id="1085644"/>
    <lineage>
        <taxon>Bacteria</taxon>
        <taxon>Pseudomonadati</taxon>
        <taxon>Pseudomonadota</taxon>
        <taxon>Gammaproteobacteria</taxon>
        <taxon>Thiotrichales</taxon>
        <taxon>Francisellaceae</taxon>
        <taxon>Allofrancisella</taxon>
    </lineage>
</organism>
<dbReference type="CDD" id="cd06578">
    <property type="entry name" value="HemD"/>
    <property type="match status" value="1"/>
</dbReference>
<accession>A0A6M3HX08</accession>
<evidence type="ECO:0000259" key="1">
    <source>
        <dbReference type="Pfam" id="PF02602"/>
    </source>
</evidence>
<dbReference type="InterPro" id="IPR003754">
    <property type="entry name" value="4pyrrol_synth_uPrphyn_synth"/>
</dbReference>
<evidence type="ECO:0000313" key="3">
    <source>
        <dbReference type="Proteomes" id="UP000503320"/>
    </source>
</evidence>
<dbReference type="EMBL" id="CP038017">
    <property type="protein sequence ID" value="QIV94216.1"/>
    <property type="molecule type" value="Genomic_DNA"/>
</dbReference>
<dbReference type="RefSeq" id="WP_172106414.1">
    <property type="nucleotide sequence ID" value="NZ_CP038017.1"/>
</dbReference>
<feature type="domain" description="Tetrapyrrole biosynthesis uroporphyrinogen III synthase" evidence="1">
    <location>
        <begin position="14"/>
        <end position="189"/>
    </location>
</feature>
<dbReference type="Gene3D" id="3.40.50.10090">
    <property type="match status" value="2"/>
</dbReference>
<name>A0A6M3HX08_9GAMM</name>
<gene>
    <name evidence="2" type="ORF">E3E15_02130</name>
</gene>